<accession>A0A3A8ETM3</accession>
<sequence>MCCAAGNFVLSAAAHASPHVTGYVMHIQLVPAICSLDAYSSKKRKCLEGYSLNIAGLYPEGFQQRNCTTGSSAVLPPIQTKVVARVMPDENARHQLWRTVGGCVPMQASQYFRTIINFAEKLKVPEELTSQENHIFQSSVLRSKLQRLNPRLSSQSFEFICQQYGSGSILTEMRVCYRSGGQYKACPAYVQNECPGTFTIKGAF</sequence>
<gene>
    <name evidence="1" type="ORF">D7V32_06030</name>
</gene>
<dbReference type="GO" id="GO:0033897">
    <property type="term" value="F:ribonuclease T2 activity"/>
    <property type="evidence" value="ECO:0007669"/>
    <property type="project" value="InterPro"/>
</dbReference>
<dbReference type="Gene3D" id="3.90.730.10">
    <property type="entry name" value="Ribonuclease T2-like"/>
    <property type="match status" value="1"/>
</dbReference>
<dbReference type="EMBL" id="RAXV01000010">
    <property type="protein sequence ID" value="RKG32231.1"/>
    <property type="molecule type" value="Genomic_DNA"/>
</dbReference>
<dbReference type="GO" id="GO:0003723">
    <property type="term" value="F:RNA binding"/>
    <property type="evidence" value="ECO:0007669"/>
    <property type="project" value="InterPro"/>
</dbReference>
<dbReference type="Proteomes" id="UP000282388">
    <property type="component" value="Unassembled WGS sequence"/>
</dbReference>
<dbReference type="InterPro" id="IPR036430">
    <property type="entry name" value="RNase_T2-like_sf"/>
</dbReference>
<proteinExistence type="predicted"/>
<evidence type="ECO:0000313" key="1">
    <source>
        <dbReference type="EMBL" id="RKG32231.1"/>
    </source>
</evidence>
<name>A0A3A8ETM3_9GAMM</name>
<comment type="caution">
    <text evidence="1">The sequence shown here is derived from an EMBL/GenBank/DDBJ whole genome shotgun (WGS) entry which is preliminary data.</text>
</comment>
<dbReference type="SUPFAM" id="SSF55895">
    <property type="entry name" value="Ribonuclease Rh-like"/>
    <property type="match status" value="1"/>
</dbReference>
<dbReference type="OrthoDB" id="6656643at2"/>
<keyword evidence="2" id="KW-1185">Reference proteome</keyword>
<dbReference type="RefSeq" id="WP_120402006.1">
    <property type="nucleotide sequence ID" value="NZ_RAXV01000010.1"/>
</dbReference>
<protein>
    <submittedName>
        <fullName evidence="1">Ribonuclease I</fullName>
    </submittedName>
</protein>
<organism evidence="1 2">
    <name type="scientific">Acinetobacter tianfuensis</name>
    <dbReference type="NCBI Taxonomy" id="2419603"/>
    <lineage>
        <taxon>Bacteria</taxon>
        <taxon>Pseudomonadati</taxon>
        <taxon>Pseudomonadota</taxon>
        <taxon>Gammaproteobacteria</taxon>
        <taxon>Moraxellales</taxon>
        <taxon>Moraxellaceae</taxon>
        <taxon>Acinetobacter</taxon>
    </lineage>
</organism>
<dbReference type="AlphaFoldDB" id="A0A3A8ETM3"/>
<reference evidence="1 2" key="1">
    <citation type="submission" date="2018-09" db="EMBL/GenBank/DDBJ databases">
        <title>The draft genome of Acinetobacter spp. strains.</title>
        <authorList>
            <person name="Qin J."/>
            <person name="Feng Y."/>
            <person name="Zong Z."/>
        </authorList>
    </citation>
    <scope>NUCLEOTIDE SEQUENCE [LARGE SCALE GENOMIC DNA]</scope>
    <source>
        <strain evidence="1 2">WCHAc060012</strain>
    </source>
</reference>
<evidence type="ECO:0000313" key="2">
    <source>
        <dbReference type="Proteomes" id="UP000282388"/>
    </source>
</evidence>